<dbReference type="PANTHER" id="PTHR43837">
    <property type="entry name" value="RIBOSOMAL PROTEIN S12 METHYLTHIOTRANSFERASE RIMO"/>
    <property type="match status" value="1"/>
</dbReference>
<dbReference type="SFLD" id="SFLDS00029">
    <property type="entry name" value="Radical_SAM"/>
    <property type="match status" value="1"/>
</dbReference>
<dbReference type="InterPro" id="IPR020612">
    <property type="entry name" value="Methylthiotransferase_CS"/>
</dbReference>
<dbReference type="InterPro" id="IPR058240">
    <property type="entry name" value="rSAM_sf"/>
</dbReference>
<dbReference type="PANTHER" id="PTHR43837:SF1">
    <property type="entry name" value="RIBOSOMAL PROTEIN US12 METHYLTHIOTRANSFERASE RIMO"/>
    <property type="match status" value="1"/>
</dbReference>
<dbReference type="InterPro" id="IPR007197">
    <property type="entry name" value="rSAM"/>
</dbReference>
<dbReference type="GO" id="GO:0051539">
    <property type="term" value="F:4 iron, 4 sulfur cluster binding"/>
    <property type="evidence" value="ECO:0007669"/>
    <property type="project" value="InterPro"/>
</dbReference>
<dbReference type="SUPFAM" id="SSF102114">
    <property type="entry name" value="Radical SAM enzymes"/>
    <property type="match status" value="1"/>
</dbReference>
<dbReference type="PROSITE" id="PS01278">
    <property type="entry name" value="MTTASE_RADICAL"/>
    <property type="match status" value="1"/>
</dbReference>
<feature type="non-terminal residue" evidence="3">
    <location>
        <position position="152"/>
    </location>
</feature>
<dbReference type="PROSITE" id="PS51918">
    <property type="entry name" value="RADICAL_SAM"/>
    <property type="match status" value="1"/>
</dbReference>
<dbReference type="GO" id="GO:0035599">
    <property type="term" value="F:aspartic acid methylthiotransferase activity"/>
    <property type="evidence" value="ECO:0007669"/>
    <property type="project" value="TreeGrafter"/>
</dbReference>
<dbReference type="GO" id="GO:0005829">
    <property type="term" value="C:cytosol"/>
    <property type="evidence" value="ECO:0007669"/>
    <property type="project" value="TreeGrafter"/>
</dbReference>
<dbReference type="Pfam" id="PF04055">
    <property type="entry name" value="Radical_SAM"/>
    <property type="match status" value="1"/>
</dbReference>
<sequence>MPQAFPEMAQGLEEADIVIGNKNNAEILPKLRRYLSSHERMIDIEQHCTGEKFYKTSINAFSERTRAIVKIEDGCDRFCSYCIIPKARGRVRSKPIEDIVKETEALAASGFTEVVLVGINLSAYGKDTGDRFYDAVKAAADVDGIKRVRLGS</sequence>
<evidence type="ECO:0000259" key="2">
    <source>
        <dbReference type="PROSITE" id="PS51918"/>
    </source>
</evidence>
<evidence type="ECO:0000256" key="1">
    <source>
        <dbReference type="ARBA" id="ARBA00001966"/>
    </source>
</evidence>
<organism evidence="3">
    <name type="scientific">human gut metagenome</name>
    <dbReference type="NCBI Taxonomy" id="408170"/>
    <lineage>
        <taxon>unclassified sequences</taxon>
        <taxon>metagenomes</taxon>
        <taxon>organismal metagenomes</taxon>
    </lineage>
</organism>
<reference evidence="3" key="1">
    <citation type="journal article" date="2013" name="Environ. Microbiol.">
        <title>Microbiota from the distal guts of lean and obese adolescents exhibit partial functional redundancy besides clear differences in community structure.</title>
        <authorList>
            <person name="Ferrer M."/>
            <person name="Ruiz A."/>
            <person name="Lanza F."/>
            <person name="Haange S.B."/>
            <person name="Oberbach A."/>
            <person name="Till H."/>
            <person name="Bargiela R."/>
            <person name="Campoy C."/>
            <person name="Segura M.T."/>
            <person name="Richter M."/>
            <person name="von Bergen M."/>
            <person name="Seifert J."/>
            <person name="Suarez A."/>
        </authorList>
    </citation>
    <scope>NUCLEOTIDE SEQUENCE</scope>
</reference>
<comment type="caution">
    <text evidence="3">The sequence shown here is derived from an EMBL/GenBank/DDBJ whole genome shotgun (WGS) entry which is preliminary data.</text>
</comment>
<dbReference type="Gene3D" id="3.80.30.20">
    <property type="entry name" value="tm_1862 like domain"/>
    <property type="match status" value="1"/>
</dbReference>
<comment type="cofactor">
    <cofactor evidence="1">
        <name>[4Fe-4S] cluster</name>
        <dbReference type="ChEBI" id="CHEBI:49883"/>
    </cofactor>
</comment>
<dbReference type="InterPro" id="IPR023404">
    <property type="entry name" value="rSAM_horseshoe"/>
</dbReference>
<dbReference type="AlphaFoldDB" id="K1U3C3"/>
<feature type="domain" description="Radical SAM core" evidence="2">
    <location>
        <begin position="61"/>
        <end position="152"/>
    </location>
</feature>
<protein>
    <submittedName>
        <fullName evidence="3">MiaB-like tRNA modifying enzyme</fullName>
    </submittedName>
</protein>
<gene>
    <name evidence="3" type="ORF">LEA_02158</name>
</gene>
<accession>K1U3C3</accession>
<proteinExistence type="predicted"/>
<name>K1U3C3_9ZZZZ</name>
<evidence type="ECO:0000313" key="3">
    <source>
        <dbReference type="EMBL" id="EKC79712.1"/>
    </source>
</evidence>
<dbReference type="EMBL" id="AJWY01001491">
    <property type="protein sequence ID" value="EKC79712.1"/>
    <property type="molecule type" value="Genomic_DNA"/>
</dbReference>
<dbReference type="InterPro" id="IPR005840">
    <property type="entry name" value="Ribosomal_uS12_MeSTrfase_RimO"/>
</dbReference>